<evidence type="ECO:0000256" key="3">
    <source>
        <dbReference type="ARBA" id="ARBA00022729"/>
    </source>
</evidence>
<evidence type="ECO:0000256" key="2">
    <source>
        <dbReference type="ARBA" id="ARBA00007639"/>
    </source>
</evidence>
<sequence length="383" mass="41106">MTTRSSRRGPDRSWRDPLVWGVWASAMLLVLTACSGGSLDTASGAGSGSDVLTDAMKPVTKVAAPTEKFTQPKDKHILILSCGSSGQGCVNEAKEEERVAKSLGWTVDVVDGKLDPTVWNQVVKQAAQSGVDGIIAISSDPNLYGDAMEIVADKDIPFVLTQQTPGDKDVKGIDTYIAPDPQVGGHDVAKWIIADSGGRANVLVIDFPGFANVNQRGAKIIEKLESDCEDCTVTKVDQAPATIGTGLAPLVTNQLQQNPGIDYIWGSDDCCVSFMQQGIQQAGRTGSVKLASMTGYPEQMTQIKDGTMGAELASPTLFSAWLAVDSLGRLMAGEPTQKYWALPQRIWTKSTIDKAPPEIFKVGWNTEVDYQKMFEDLWGTSTS</sequence>
<dbReference type="SUPFAM" id="SSF53822">
    <property type="entry name" value="Periplasmic binding protein-like I"/>
    <property type="match status" value="1"/>
</dbReference>
<reference evidence="5 6" key="1">
    <citation type="submission" date="2019-03" db="EMBL/GenBank/DDBJ databases">
        <title>Draft genome sequences of novel Actinobacteria.</title>
        <authorList>
            <person name="Sahin N."/>
            <person name="Ay H."/>
            <person name="Saygin H."/>
        </authorList>
    </citation>
    <scope>NUCLEOTIDE SEQUENCE [LARGE SCALE GENOMIC DNA]</scope>
    <source>
        <strain evidence="5 6">DSM 45347</strain>
    </source>
</reference>
<proteinExistence type="inferred from homology"/>
<dbReference type="Pfam" id="PF13407">
    <property type="entry name" value="Peripla_BP_4"/>
    <property type="match status" value="1"/>
</dbReference>
<dbReference type="InterPro" id="IPR028082">
    <property type="entry name" value="Peripla_BP_I"/>
</dbReference>
<dbReference type="CDD" id="cd01536">
    <property type="entry name" value="PBP1_ABC_sugar_binding-like"/>
    <property type="match status" value="1"/>
</dbReference>
<evidence type="ECO:0000256" key="1">
    <source>
        <dbReference type="ARBA" id="ARBA00004196"/>
    </source>
</evidence>
<dbReference type="AlphaFoldDB" id="A0A4R4P9R4"/>
<dbReference type="PROSITE" id="PS51257">
    <property type="entry name" value="PROKAR_LIPOPROTEIN"/>
    <property type="match status" value="1"/>
</dbReference>
<dbReference type="PANTHER" id="PTHR46847">
    <property type="entry name" value="D-ALLOSE-BINDING PERIPLASMIC PROTEIN-RELATED"/>
    <property type="match status" value="1"/>
</dbReference>
<organism evidence="5 6">
    <name type="scientific">Actinomadura bangladeshensis</name>
    <dbReference type="NCBI Taxonomy" id="453573"/>
    <lineage>
        <taxon>Bacteria</taxon>
        <taxon>Bacillati</taxon>
        <taxon>Actinomycetota</taxon>
        <taxon>Actinomycetes</taxon>
        <taxon>Streptosporangiales</taxon>
        <taxon>Thermomonosporaceae</taxon>
        <taxon>Actinomadura</taxon>
    </lineage>
</organism>
<dbReference type="RefSeq" id="WP_131937217.1">
    <property type="nucleotide sequence ID" value="NZ_BAAAMX010000018.1"/>
</dbReference>
<keyword evidence="6" id="KW-1185">Reference proteome</keyword>
<dbReference type="Proteomes" id="UP000295431">
    <property type="component" value="Unassembled WGS sequence"/>
</dbReference>
<dbReference type="GO" id="GO:0030313">
    <property type="term" value="C:cell envelope"/>
    <property type="evidence" value="ECO:0007669"/>
    <property type="project" value="UniProtKB-SubCell"/>
</dbReference>
<dbReference type="EMBL" id="SMJW01000011">
    <property type="protein sequence ID" value="TDC19281.1"/>
    <property type="molecule type" value="Genomic_DNA"/>
</dbReference>
<dbReference type="GO" id="GO:0030246">
    <property type="term" value="F:carbohydrate binding"/>
    <property type="evidence" value="ECO:0007669"/>
    <property type="project" value="UniProtKB-ARBA"/>
</dbReference>
<comment type="similarity">
    <text evidence="2">Belongs to the bacterial solute-binding protein 2 family.</text>
</comment>
<evidence type="ECO:0000313" key="5">
    <source>
        <dbReference type="EMBL" id="TDC19281.1"/>
    </source>
</evidence>
<keyword evidence="3" id="KW-0732">Signal</keyword>
<name>A0A4R4P9R4_9ACTN</name>
<evidence type="ECO:0000259" key="4">
    <source>
        <dbReference type="Pfam" id="PF13407"/>
    </source>
</evidence>
<dbReference type="Gene3D" id="3.40.50.2300">
    <property type="match status" value="2"/>
</dbReference>
<feature type="domain" description="Periplasmic binding protein" evidence="4">
    <location>
        <begin position="97"/>
        <end position="334"/>
    </location>
</feature>
<comment type="caution">
    <text evidence="5">The sequence shown here is derived from an EMBL/GenBank/DDBJ whole genome shotgun (WGS) entry which is preliminary data.</text>
</comment>
<protein>
    <submittedName>
        <fullName evidence="5">Sugar ABC transporter substrate-binding protein</fullName>
    </submittedName>
</protein>
<evidence type="ECO:0000313" key="6">
    <source>
        <dbReference type="Proteomes" id="UP000295431"/>
    </source>
</evidence>
<dbReference type="OrthoDB" id="3789223at2"/>
<comment type="subcellular location">
    <subcellularLocation>
        <location evidence="1">Cell envelope</location>
    </subcellularLocation>
</comment>
<gene>
    <name evidence="5" type="ORF">E1284_04180</name>
</gene>
<dbReference type="PANTHER" id="PTHR46847:SF1">
    <property type="entry name" value="D-ALLOSE-BINDING PERIPLASMIC PROTEIN-RELATED"/>
    <property type="match status" value="1"/>
</dbReference>
<dbReference type="InterPro" id="IPR025997">
    <property type="entry name" value="SBP_2_dom"/>
</dbReference>
<accession>A0A4R4P9R4</accession>